<dbReference type="InterPro" id="IPR046348">
    <property type="entry name" value="SIS_dom_sf"/>
</dbReference>
<dbReference type="NCBIfam" id="NF003016">
    <property type="entry name" value="PRK03868.1"/>
    <property type="match status" value="1"/>
</dbReference>
<dbReference type="OrthoDB" id="140919at2"/>
<dbReference type="PRINTS" id="PR00662">
    <property type="entry name" value="G6PISOMERASE"/>
</dbReference>
<dbReference type="GO" id="GO:0006096">
    <property type="term" value="P:glycolytic process"/>
    <property type="evidence" value="ECO:0007669"/>
    <property type="project" value="UniProtKB-UniRule"/>
</dbReference>
<dbReference type="PANTHER" id="PTHR11469">
    <property type="entry name" value="GLUCOSE-6-PHOSPHATE ISOMERASE"/>
    <property type="match status" value="1"/>
</dbReference>
<dbReference type="PROSITE" id="PS00174">
    <property type="entry name" value="P_GLUCOSE_ISOMERASE_2"/>
    <property type="match status" value="1"/>
</dbReference>
<dbReference type="GO" id="GO:0048029">
    <property type="term" value="F:monosaccharide binding"/>
    <property type="evidence" value="ECO:0007669"/>
    <property type="project" value="TreeGrafter"/>
</dbReference>
<proteinExistence type="inferred from homology"/>
<dbReference type="HAMAP" id="MF_00473">
    <property type="entry name" value="G6P_isomerase"/>
    <property type="match status" value="1"/>
</dbReference>
<evidence type="ECO:0000256" key="3">
    <source>
        <dbReference type="ARBA" id="ARBA00022432"/>
    </source>
</evidence>
<dbReference type="AlphaFoldDB" id="A7I0R9"/>
<dbReference type="RefSeq" id="WP_012108397.1">
    <property type="nucleotide sequence ID" value="NC_009714.1"/>
</dbReference>
<comment type="pathway">
    <text evidence="7">Carbohydrate biosynthesis; gluconeogenesis.</text>
</comment>
<organism evidence="9 10">
    <name type="scientific">Campylobacter hominis (strain ATCC BAA-381 / DSM 21671 / CCUG 45161 / LMG 19568 / NCTC 13146 / CH001A)</name>
    <dbReference type="NCBI Taxonomy" id="360107"/>
    <lineage>
        <taxon>Bacteria</taxon>
        <taxon>Pseudomonadati</taxon>
        <taxon>Campylobacterota</taxon>
        <taxon>Epsilonproteobacteria</taxon>
        <taxon>Campylobacterales</taxon>
        <taxon>Campylobacteraceae</taxon>
        <taxon>Campylobacter</taxon>
    </lineage>
</organism>
<evidence type="ECO:0000313" key="9">
    <source>
        <dbReference type="EMBL" id="ABS51461.1"/>
    </source>
</evidence>
<evidence type="ECO:0000256" key="4">
    <source>
        <dbReference type="ARBA" id="ARBA00023152"/>
    </source>
</evidence>
<feature type="active site" evidence="7">
    <location>
        <position position="279"/>
    </location>
</feature>
<feature type="active site" evidence="7">
    <location>
        <position position="395"/>
    </location>
</feature>
<comment type="pathway">
    <text evidence="1 7 8">Carbohydrate degradation; glycolysis; D-glyceraldehyde 3-phosphate and glycerone phosphate from D-glucose: step 2/4.</text>
</comment>
<dbReference type="KEGG" id="cha:CHAB381_0522"/>
<dbReference type="Proteomes" id="UP000002407">
    <property type="component" value="Chromosome"/>
</dbReference>
<evidence type="ECO:0000256" key="1">
    <source>
        <dbReference type="ARBA" id="ARBA00004926"/>
    </source>
</evidence>
<dbReference type="PANTHER" id="PTHR11469:SF1">
    <property type="entry name" value="GLUCOSE-6-PHOSPHATE ISOMERASE"/>
    <property type="match status" value="1"/>
</dbReference>
<comment type="similarity">
    <text evidence="2 7 8">Belongs to the GPI family.</text>
</comment>
<dbReference type="UniPathway" id="UPA00109">
    <property type="reaction ID" value="UER00181"/>
</dbReference>
<dbReference type="GO" id="GO:0097367">
    <property type="term" value="F:carbohydrate derivative binding"/>
    <property type="evidence" value="ECO:0007669"/>
    <property type="project" value="InterPro"/>
</dbReference>
<keyword evidence="3 7" id="KW-0312">Gluconeogenesis</keyword>
<comment type="subcellular location">
    <subcellularLocation>
        <location evidence="7">Cytoplasm</location>
    </subcellularLocation>
</comment>
<dbReference type="SUPFAM" id="SSF53697">
    <property type="entry name" value="SIS domain"/>
    <property type="match status" value="1"/>
</dbReference>
<evidence type="ECO:0000256" key="8">
    <source>
        <dbReference type="RuleBase" id="RU000612"/>
    </source>
</evidence>
<dbReference type="GO" id="GO:0004347">
    <property type="term" value="F:glucose-6-phosphate isomerase activity"/>
    <property type="evidence" value="ECO:0007669"/>
    <property type="project" value="UniProtKB-UniRule"/>
</dbReference>
<dbReference type="GO" id="GO:0005829">
    <property type="term" value="C:cytosol"/>
    <property type="evidence" value="ECO:0007669"/>
    <property type="project" value="TreeGrafter"/>
</dbReference>
<dbReference type="UniPathway" id="UPA00138"/>
<dbReference type="InterPro" id="IPR035476">
    <property type="entry name" value="SIS_PGI_1"/>
</dbReference>
<dbReference type="CDD" id="cd05015">
    <property type="entry name" value="SIS_PGI_1"/>
    <property type="match status" value="1"/>
</dbReference>
<dbReference type="EMBL" id="CP000776">
    <property type="protein sequence ID" value="ABS51461.1"/>
    <property type="molecule type" value="Genomic_DNA"/>
</dbReference>
<accession>A7I0R9</accession>
<dbReference type="GO" id="GO:0051156">
    <property type="term" value="P:glucose 6-phosphate metabolic process"/>
    <property type="evidence" value="ECO:0007669"/>
    <property type="project" value="TreeGrafter"/>
</dbReference>
<feature type="active site" description="Proton donor" evidence="7">
    <location>
        <position position="254"/>
    </location>
</feature>
<comment type="catalytic activity">
    <reaction evidence="6 7 8">
        <text>alpha-D-glucose 6-phosphate = beta-D-fructose 6-phosphate</text>
        <dbReference type="Rhea" id="RHEA:11816"/>
        <dbReference type="ChEBI" id="CHEBI:57634"/>
        <dbReference type="ChEBI" id="CHEBI:58225"/>
        <dbReference type="EC" id="5.3.1.9"/>
    </reaction>
</comment>
<name>A7I0R9_CAMHC</name>
<evidence type="ECO:0000256" key="2">
    <source>
        <dbReference type="ARBA" id="ARBA00006604"/>
    </source>
</evidence>
<comment type="function">
    <text evidence="7">Catalyzes the reversible isomerization of glucose-6-phosphate to fructose-6-phosphate.</text>
</comment>
<dbReference type="Pfam" id="PF00342">
    <property type="entry name" value="PGI"/>
    <property type="match status" value="1"/>
</dbReference>
<dbReference type="CDD" id="cd05016">
    <property type="entry name" value="SIS_PGI_2"/>
    <property type="match status" value="1"/>
</dbReference>
<evidence type="ECO:0000256" key="7">
    <source>
        <dbReference type="HAMAP-Rule" id="MF_00473"/>
    </source>
</evidence>
<dbReference type="HOGENOM" id="CLU_037303_1_0_7"/>
<keyword evidence="7" id="KW-0963">Cytoplasm</keyword>
<dbReference type="InterPro" id="IPR035482">
    <property type="entry name" value="SIS_PGI_2"/>
</dbReference>
<protein>
    <recommendedName>
        <fullName evidence="7">Glucose-6-phosphate isomerase</fullName>
        <shortName evidence="7">GPI</shortName>
        <ecNumber evidence="7">5.3.1.9</ecNumber>
    </recommendedName>
    <alternativeName>
        <fullName evidence="7">Phosphoglucose isomerase</fullName>
        <shortName evidence="7">PGI</shortName>
    </alternativeName>
    <alternativeName>
        <fullName evidence="7">Phosphohexose isomerase</fullName>
        <shortName evidence="7">PHI</shortName>
    </alternativeName>
</protein>
<dbReference type="InterPro" id="IPR001672">
    <property type="entry name" value="G6P_Isomerase"/>
</dbReference>
<evidence type="ECO:0000313" key="10">
    <source>
        <dbReference type="Proteomes" id="UP000002407"/>
    </source>
</evidence>
<dbReference type="Gene3D" id="3.40.50.10490">
    <property type="entry name" value="Glucose-6-phosphate isomerase like protein, domain 1"/>
    <property type="match status" value="2"/>
</dbReference>
<sequence>MLKNELYFPKTDINTIHSYASRMMSEFESGEIGYYHLPLEVEILSEIKEFLNNKIYDDVVLIGIGGSSVGVKAVVGALLNTEQKAELHILDNVDNFSFLSVVKKLNFERTLFIISSKSGTTIETISLFKLILKYFNVLNLDKNFVFITDPGSVLENFAVQNKAKFFNIPKNVGGRFSVLSAIGLMPFCALGLDCEALLKGAKAAKVHFLDNKDDTILQKAYHYATHKNAKINVVFSYCDRLAKFNDWYVQLWAESLGKKVGYKRLGLTPAGLIGSRDQHSFLQLIMDGPKDKTCTFIKVANQGNFTDYIPNMSLAGLEACNFTNGLSMNAMQNFQCEATKKALINEGISVDLITLEKLDEFEIGYLIYYYELLTSAVGLMLGINTYNQPGVEVGKRILKSLILKD</sequence>
<dbReference type="PROSITE" id="PS51463">
    <property type="entry name" value="P_GLUCOSE_ISOMERASE_3"/>
    <property type="match status" value="1"/>
</dbReference>
<dbReference type="STRING" id="360107.CHAB381_0522"/>
<keyword evidence="5 7" id="KW-0413">Isomerase</keyword>
<dbReference type="eggNOG" id="COG0166">
    <property type="taxonomic scope" value="Bacteria"/>
</dbReference>
<reference evidence="10" key="1">
    <citation type="submission" date="2007-07" db="EMBL/GenBank/DDBJ databases">
        <title>Complete genome sequence of Campylobacter hominis ATCC BAA-381, a commensal isolated from the human gastrointestinal tract.</title>
        <authorList>
            <person name="Fouts D.E."/>
            <person name="Mongodin E.F."/>
            <person name="Puiu D."/>
            <person name="Sebastian Y."/>
            <person name="Miller W.G."/>
            <person name="Mandrell R.E."/>
            <person name="Nelson K.E."/>
        </authorList>
    </citation>
    <scope>NUCLEOTIDE SEQUENCE [LARGE SCALE GENOMIC DNA]</scope>
    <source>
        <strain evidence="10">ATCC BAA-381 / LMG 19568 / NCTC 13146 / CH001A</strain>
    </source>
</reference>
<keyword evidence="4 7" id="KW-0324">Glycolysis</keyword>
<dbReference type="GO" id="GO:0006094">
    <property type="term" value="P:gluconeogenesis"/>
    <property type="evidence" value="ECO:0007669"/>
    <property type="project" value="UniProtKB-UniRule"/>
</dbReference>
<gene>
    <name evidence="7 9" type="primary">pgi</name>
    <name evidence="9" type="ordered locus">CHAB381_0522</name>
</gene>
<keyword evidence="10" id="KW-1185">Reference proteome</keyword>
<evidence type="ECO:0000256" key="5">
    <source>
        <dbReference type="ARBA" id="ARBA00023235"/>
    </source>
</evidence>
<evidence type="ECO:0000256" key="6">
    <source>
        <dbReference type="ARBA" id="ARBA00029321"/>
    </source>
</evidence>
<dbReference type="InterPro" id="IPR018189">
    <property type="entry name" value="Phosphoglucose_isomerase_CS"/>
</dbReference>
<dbReference type="EC" id="5.3.1.9" evidence="7"/>